<dbReference type="AlphaFoldDB" id="A0A381EHN0"/>
<proteinExistence type="predicted"/>
<feature type="coiled-coil region" evidence="1">
    <location>
        <begin position="167"/>
        <end position="194"/>
    </location>
</feature>
<evidence type="ECO:0000256" key="1">
    <source>
        <dbReference type="SAM" id="Coils"/>
    </source>
</evidence>
<keyword evidence="1" id="KW-0175">Coiled coil</keyword>
<dbReference type="EMBL" id="UFUZ01000001">
    <property type="protein sequence ID" value="SUX26227.1"/>
    <property type="molecule type" value="Genomic_DNA"/>
</dbReference>
<name>A0A381EHN0_CAMUP</name>
<reference evidence="2 3" key="1">
    <citation type="submission" date="2018-06" db="EMBL/GenBank/DDBJ databases">
        <authorList>
            <consortium name="Pathogen Informatics"/>
            <person name="Doyle S."/>
        </authorList>
    </citation>
    <scope>NUCLEOTIDE SEQUENCE [LARGE SCALE GENOMIC DNA]</scope>
    <source>
        <strain evidence="2 3">NCTC12264</strain>
    </source>
</reference>
<dbReference type="Proteomes" id="UP000254161">
    <property type="component" value="Unassembled WGS sequence"/>
</dbReference>
<accession>A0A381EHN0</accession>
<protein>
    <recommendedName>
        <fullName evidence="4">Bacteriophage CI repressor</fullName>
    </recommendedName>
</protein>
<gene>
    <name evidence="2" type="ORF">NCTC12264_00448</name>
</gene>
<sequence length="200" mass="23792">MCREEFELKLKEAGFKNASELAEKLGILKASITEWHKYKYPNYLEMILNYAIEVRVVKLIEEKNDDNAFLKEEIALYEKANLFFEGKIKELKLSFNKKNKIINETCDSAMKKEEFKALLKECGFRGFVDLAFLLHLNPQSIVQWNRYEKYPKYLKQFLKLYISIKNYKENTLSIEELKEENSRLKAMLEKNKSETLYAKN</sequence>
<organism evidence="2 3">
    <name type="scientific">Campylobacter upsaliensis</name>
    <dbReference type="NCBI Taxonomy" id="28080"/>
    <lineage>
        <taxon>Bacteria</taxon>
        <taxon>Pseudomonadati</taxon>
        <taxon>Campylobacterota</taxon>
        <taxon>Epsilonproteobacteria</taxon>
        <taxon>Campylobacterales</taxon>
        <taxon>Campylobacteraceae</taxon>
        <taxon>Campylobacter</taxon>
    </lineage>
</organism>
<dbReference type="RefSeq" id="WP_115629164.1">
    <property type="nucleotide sequence ID" value="NZ_UFUZ01000001.1"/>
</dbReference>
<evidence type="ECO:0008006" key="4">
    <source>
        <dbReference type="Google" id="ProtNLM"/>
    </source>
</evidence>
<evidence type="ECO:0000313" key="2">
    <source>
        <dbReference type="EMBL" id="SUX26227.1"/>
    </source>
</evidence>
<evidence type="ECO:0000313" key="3">
    <source>
        <dbReference type="Proteomes" id="UP000254161"/>
    </source>
</evidence>